<reference evidence="14" key="1">
    <citation type="submission" date="2023-03" db="EMBL/GenBank/DDBJ databases">
        <title>Emydomyces testavorans Genome Sequence.</title>
        <authorList>
            <person name="Hoyer L."/>
        </authorList>
    </citation>
    <scope>NUCLEOTIDE SEQUENCE</scope>
    <source>
        <strain evidence="14">16-2883</strain>
    </source>
</reference>
<dbReference type="InterPro" id="IPR036812">
    <property type="entry name" value="NAD(P)_OxRdtase_dom_sf"/>
</dbReference>
<dbReference type="FunFam" id="3.20.20.100:FF:000007">
    <property type="entry name" value="NAD(P)H-dependent D-xylose reductase xyl1"/>
    <property type="match status" value="1"/>
</dbReference>
<accession>A0AAF0DND8</accession>
<dbReference type="PRINTS" id="PR00069">
    <property type="entry name" value="ALDKETRDTASE"/>
</dbReference>
<evidence type="ECO:0000256" key="1">
    <source>
        <dbReference type="ARBA" id="ARBA00004722"/>
    </source>
</evidence>
<evidence type="ECO:0000256" key="6">
    <source>
        <dbReference type="ARBA" id="ARBA00023027"/>
    </source>
</evidence>
<protein>
    <recommendedName>
        <fullName evidence="3">D-xylose reductase [NAD(P)H]</fullName>
        <ecNumber evidence="3">1.1.1.307</ecNumber>
    </recommendedName>
</protein>
<dbReference type="AlphaFoldDB" id="A0AAF0DND8"/>
<evidence type="ECO:0000256" key="12">
    <source>
        <dbReference type="PIRSR" id="PIRSR000097-3"/>
    </source>
</evidence>
<dbReference type="Proteomes" id="UP001219355">
    <property type="component" value="Chromosome 5"/>
</dbReference>
<name>A0AAF0DND8_9EURO</name>
<feature type="binding site" evidence="11">
    <location>
        <position position="109"/>
    </location>
    <ligand>
        <name>substrate</name>
    </ligand>
</feature>
<dbReference type="InterPro" id="IPR023210">
    <property type="entry name" value="NADP_OxRdtase_dom"/>
</dbReference>
<dbReference type="InterPro" id="IPR020471">
    <property type="entry name" value="AKR"/>
</dbReference>
<gene>
    <name evidence="14" type="ORF">PRK78_007069</name>
</gene>
<evidence type="ECO:0000256" key="8">
    <source>
        <dbReference type="ARBA" id="ARBA00047534"/>
    </source>
</evidence>
<keyword evidence="4" id="KW-0859">Xylose metabolism</keyword>
<dbReference type="InterPro" id="IPR018170">
    <property type="entry name" value="Aldo/ket_reductase_CS"/>
</dbReference>
<keyword evidence="5 14" id="KW-0560">Oxidoreductase</keyword>
<dbReference type="GO" id="GO:0016491">
    <property type="term" value="F:oxidoreductase activity"/>
    <property type="evidence" value="ECO:0007669"/>
    <property type="project" value="UniProtKB-KW"/>
</dbReference>
<evidence type="ECO:0000313" key="14">
    <source>
        <dbReference type="EMBL" id="WEW61578.1"/>
    </source>
</evidence>
<evidence type="ECO:0000256" key="11">
    <source>
        <dbReference type="PIRSR" id="PIRSR000097-2"/>
    </source>
</evidence>
<comment type="similarity">
    <text evidence="2">Belongs to the aldo/keto reductase family.</text>
</comment>
<evidence type="ECO:0000256" key="10">
    <source>
        <dbReference type="PIRSR" id="PIRSR000097-1"/>
    </source>
</evidence>
<comment type="catalytic activity">
    <reaction evidence="8">
        <text>xylitol + NADP(+) = D-xylose + NADPH + H(+)</text>
        <dbReference type="Rhea" id="RHEA:27445"/>
        <dbReference type="ChEBI" id="CHEBI:15378"/>
        <dbReference type="ChEBI" id="CHEBI:17151"/>
        <dbReference type="ChEBI" id="CHEBI:53455"/>
        <dbReference type="ChEBI" id="CHEBI:57783"/>
        <dbReference type="ChEBI" id="CHEBI:58349"/>
        <dbReference type="EC" id="1.1.1.307"/>
    </reaction>
</comment>
<evidence type="ECO:0000259" key="13">
    <source>
        <dbReference type="Pfam" id="PF00248"/>
    </source>
</evidence>
<comment type="catalytic activity">
    <reaction evidence="9">
        <text>xylitol + NAD(+) = D-xylose + NADH + H(+)</text>
        <dbReference type="Rhea" id="RHEA:27441"/>
        <dbReference type="ChEBI" id="CHEBI:15378"/>
        <dbReference type="ChEBI" id="CHEBI:17151"/>
        <dbReference type="ChEBI" id="CHEBI:53455"/>
        <dbReference type="ChEBI" id="CHEBI:57540"/>
        <dbReference type="ChEBI" id="CHEBI:57945"/>
        <dbReference type="EC" id="1.1.1.307"/>
    </reaction>
</comment>
<keyword evidence="15" id="KW-1185">Reference proteome</keyword>
<dbReference type="PROSITE" id="PS00062">
    <property type="entry name" value="ALDOKETO_REDUCTASE_2"/>
    <property type="match status" value="1"/>
</dbReference>
<evidence type="ECO:0000256" key="5">
    <source>
        <dbReference type="ARBA" id="ARBA00023002"/>
    </source>
</evidence>
<feature type="active site" description="Proton donor" evidence="10">
    <location>
        <position position="51"/>
    </location>
</feature>
<dbReference type="CDD" id="cd19071">
    <property type="entry name" value="AKR_AKR1-5-like"/>
    <property type="match status" value="1"/>
</dbReference>
<comment type="function">
    <text evidence="7">Catalyzes the initial reaction in the xylose utilization pathway by reducing D-xylose into xylitol. Xylose is a major component of hemicelluloses such as xylan. Most fungi utilize D-xylose via three enzymatic reactions, xylose reductase (XR), xylitol dehydrogenase (XDH), and xylulokinase, to form xylulose 5-phosphate, which enters pentose phosphate pathway.</text>
</comment>
<dbReference type="PROSITE" id="PS00798">
    <property type="entry name" value="ALDOKETO_REDUCTASE_1"/>
    <property type="match status" value="1"/>
</dbReference>
<evidence type="ECO:0000256" key="4">
    <source>
        <dbReference type="ARBA" id="ARBA00022629"/>
    </source>
</evidence>
<feature type="site" description="Lowers pKa of active site Tyr" evidence="12">
    <location>
        <position position="76"/>
    </location>
</feature>
<evidence type="ECO:0000256" key="2">
    <source>
        <dbReference type="ARBA" id="ARBA00007905"/>
    </source>
</evidence>
<evidence type="ECO:0000256" key="7">
    <source>
        <dbReference type="ARBA" id="ARBA00025065"/>
    </source>
</evidence>
<comment type="pathway">
    <text evidence="1">Carbohydrate metabolism; D-xylose degradation.</text>
</comment>
<organism evidence="14 15">
    <name type="scientific">Emydomyces testavorans</name>
    <dbReference type="NCBI Taxonomy" id="2070801"/>
    <lineage>
        <taxon>Eukaryota</taxon>
        <taxon>Fungi</taxon>
        <taxon>Dikarya</taxon>
        <taxon>Ascomycota</taxon>
        <taxon>Pezizomycotina</taxon>
        <taxon>Eurotiomycetes</taxon>
        <taxon>Eurotiomycetidae</taxon>
        <taxon>Onygenales</taxon>
        <taxon>Nannizziopsiaceae</taxon>
        <taxon>Emydomyces</taxon>
    </lineage>
</organism>
<dbReference type="PIRSF" id="PIRSF000097">
    <property type="entry name" value="AKR"/>
    <property type="match status" value="1"/>
</dbReference>
<evidence type="ECO:0000256" key="3">
    <source>
        <dbReference type="ARBA" id="ARBA00012845"/>
    </source>
</evidence>
<proteinExistence type="inferred from homology"/>
<sequence>MASCHTTFKLNTGAEIPALGFGTWQDENAQEDAVLTAISAGFRHIDTAAVYGTEKAIGRALKRSDLPRDQLFITSKLWNNKHHPEDVEKAIDQTLKNLDIDYLDLYLIHWPVAFVPGDEMFPKDDQGNSRTADIDYVDTYKAMEQLVKSGKTKAIGISNFSKAETERLLQNTSVVPAVQQMELHPWLQQNDFVEWLKSKGIHVSQYSSLGNQNEVYAGREKYGRLIEDPTLAAIGKKYGKTAAQVALAWGINKGHSVLVKSKTPHRIQQNFESNFELKPEDMKAIAGIDKKLRFNDSSADFGYNFFADLEGKQRKGPSFLLS</sequence>
<dbReference type="PANTHER" id="PTHR11732">
    <property type="entry name" value="ALDO/KETO REDUCTASE"/>
    <property type="match status" value="1"/>
</dbReference>
<feature type="domain" description="NADP-dependent oxidoreductase" evidence="13">
    <location>
        <begin position="19"/>
        <end position="289"/>
    </location>
</feature>
<evidence type="ECO:0000313" key="15">
    <source>
        <dbReference type="Proteomes" id="UP001219355"/>
    </source>
</evidence>
<dbReference type="EC" id="1.1.1.307" evidence="3"/>
<dbReference type="Pfam" id="PF00248">
    <property type="entry name" value="Aldo_ket_red"/>
    <property type="match status" value="1"/>
</dbReference>
<keyword evidence="4" id="KW-0119">Carbohydrate metabolism</keyword>
<dbReference type="Gene3D" id="3.20.20.100">
    <property type="entry name" value="NADP-dependent oxidoreductase domain"/>
    <property type="match status" value="1"/>
</dbReference>
<evidence type="ECO:0000256" key="9">
    <source>
        <dbReference type="ARBA" id="ARBA00049485"/>
    </source>
</evidence>
<dbReference type="EMBL" id="CP120631">
    <property type="protein sequence ID" value="WEW61578.1"/>
    <property type="molecule type" value="Genomic_DNA"/>
</dbReference>
<dbReference type="SUPFAM" id="SSF51430">
    <property type="entry name" value="NAD(P)-linked oxidoreductase"/>
    <property type="match status" value="1"/>
</dbReference>
<keyword evidence="6" id="KW-0520">NAD</keyword>
<dbReference type="GO" id="GO:0042732">
    <property type="term" value="P:D-xylose metabolic process"/>
    <property type="evidence" value="ECO:0007669"/>
    <property type="project" value="UniProtKB-KW"/>
</dbReference>